<proteinExistence type="inferred from homology"/>
<organism evidence="4 5">
    <name type="scientific">Geodia barretti</name>
    <name type="common">Barrett's horny sponge</name>
    <dbReference type="NCBI Taxonomy" id="519541"/>
    <lineage>
        <taxon>Eukaryota</taxon>
        <taxon>Metazoa</taxon>
        <taxon>Porifera</taxon>
        <taxon>Demospongiae</taxon>
        <taxon>Heteroscleromorpha</taxon>
        <taxon>Tetractinellida</taxon>
        <taxon>Astrophorina</taxon>
        <taxon>Geodiidae</taxon>
        <taxon>Geodia</taxon>
    </lineage>
</organism>
<gene>
    <name evidence="4" type="ORF">GBAR_LOCUS23406</name>
</gene>
<keyword evidence="1" id="KW-0560">Oxidoreductase</keyword>
<sequence length="129" mass="14425">MPANGIGVIPHSVLSKGVLAGKHKPGHQFAPDDERRLFSFFRGHDFEQVYEVAQHLDCWARDNGRDIVQLAIAWVLANPAVSSALVGAKSPEQVYHNAKGADWVLTANDLQEIEELMNGYRMTWIKDED</sequence>
<accession>A0AA35T640</accession>
<dbReference type="Pfam" id="PF00248">
    <property type="entry name" value="Aldo_ket_red"/>
    <property type="match status" value="1"/>
</dbReference>
<dbReference type="AlphaFoldDB" id="A0AA35T640"/>
<dbReference type="GO" id="GO:0016491">
    <property type="term" value="F:oxidoreductase activity"/>
    <property type="evidence" value="ECO:0007669"/>
    <property type="project" value="UniProtKB-KW"/>
</dbReference>
<dbReference type="EMBL" id="CASHTH010003240">
    <property type="protein sequence ID" value="CAI8042163.1"/>
    <property type="molecule type" value="Genomic_DNA"/>
</dbReference>
<comment type="similarity">
    <text evidence="2">Belongs to the aldo/keto reductase family. Aldo/keto reductase 2 subfamily.</text>
</comment>
<evidence type="ECO:0000256" key="2">
    <source>
        <dbReference type="ARBA" id="ARBA00038157"/>
    </source>
</evidence>
<dbReference type="GO" id="GO:0005829">
    <property type="term" value="C:cytosol"/>
    <property type="evidence" value="ECO:0007669"/>
    <property type="project" value="TreeGrafter"/>
</dbReference>
<dbReference type="InterPro" id="IPR023210">
    <property type="entry name" value="NADP_OxRdtase_dom"/>
</dbReference>
<evidence type="ECO:0000313" key="5">
    <source>
        <dbReference type="Proteomes" id="UP001174909"/>
    </source>
</evidence>
<evidence type="ECO:0000313" key="4">
    <source>
        <dbReference type="EMBL" id="CAI8042163.1"/>
    </source>
</evidence>
<dbReference type="PANTHER" id="PTHR43364">
    <property type="entry name" value="NADH-SPECIFIC METHYLGLYOXAL REDUCTASE-RELATED"/>
    <property type="match status" value="1"/>
</dbReference>
<dbReference type="PANTHER" id="PTHR43364:SF4">
    <property type="entry name" value="NAD(P)-LINKED OXIDOREDUCTASE SUPERFAMILY PROTEIN"/>
    <property type="match status" value="1"/>
</dbReference>
<dbReference type="SUPFAM" id="SSF51430">
    <property type="entry name" value="NAD(P)-linked oxidoreductase"/>
    <property type="match status" value="1"/>
</dbReference>
<dbReference type="InterPro" id="IPR050523">
    <property type="entry name" value="AKR_Detox_Biosynth"/>
</dbReference>
<dbReference type="Gene3D" id="3.20.20.100">
    <property type="entry name" value="NADP-dependent oxidoreductase domain"/>
    <property type="match status" value="1"/>
</dbReference>
<dbReference type="Proteomes" id="UP001174909">
    <property type="component" value="Unassembled WGS sequence"/>
</dbReference>
<dbReference type="InterPro" id="IPR036812">
    <property type="entry name" value="NAD(P)_OxRdtase_dom_sf"/>
</dbReference>
<evidence type="ECO:0000256" key="1">
    <source>
        <dbReference type="ARBA" id="ARBA00023002"/>
    </source>
</evidence>
<reference evidence="4" key="1">
    <citation type="submission" date="2023-03" db="EMBL/GenBank/DDBJ databases">
        <authorList>
            <person name="Steffen K."/>
            <person name="Cardenas P."/>
        </authorList>
    </citation>
    <scope>NUCLEOTIDE SEQUENCE</scope>
</reference>
<evidence type="ECO:0000259" key="3">
    <source>
        <dbReference type="Pfam" id="PF00248"/>
    </source>
</evidence>
<name>A0AA35T640_GEOBA</name>
<keyword evidence="5" id="KW-1185">Reference proteome</keyword>
<comment type="caution">
    <text evidence="4">The sequence shown here is derived from an EMBL/GenBank/DDBJ whole genome shotgun (WGS) entry which is preliminary data.</text>
</comment>
<protein>
    <submittedName>
        <fullName evidence="4">Aldo-keto reductase IolS</fullName>
    </submittedName>
</protein>
<feature type="domain" description="NADP-dependent oxidoreductase" evidence="3">
    <location>
        <begin position="3"/>
        <end position="116"/>
    </location>
</feature>